<evidence type="ECO:0000313" key="1">
    <source>
        <dbReference type="EMBL" id="KAL5106634.1"/>
    </source>
</evidence>
<keyword evidence="2" id="KW-1185">Reference proteome</keyword>
<dbReference type="PANTHER" id="PTHR34927">
    <property type="entry name" value="IQ DOMAIN-CONTAINING PROTEIN K"/>
    <property type="match status" value="1"/>
</dbReference>
<dbReference type="PANTHER" id="PTHR34927:SF1">
    <property type="entry name" value="IQ DOMAIN-CONTAINING PROTEIN K"/>
    <property type="match status" value="1"/>
</dbReference>
<dbReference type="CDD" id="cd23767">
    <property type="entry name" value="IQCD"/>
    <property type="match status" value="1"/>
</dbReference>
<accession>A0ABR4QAC5</accession>
<dbReference type="Gene3D" id="1.20.5.190">
    <property type="match status" value="1"/>
</dbReference>
<dbReference type="InterPro" id="IPR000048">
    <property type="entry name" value="IQ_motif_EF-hand-BS"/>
</dbReference>
<gene>
    <name evidence="1" type="ORF">TcWFU_002226</name>
</gene>
<sequence>MTSFDFLPVKNLIKISRTDDPNTPAGYFKLRLLPVVEKILRSLLTQIIANDVLQRPHSRFNALHYLTLELYRNNPAKSERIDTIKKIEDIAWVAEHWKLHPPTELPLGWNLTRAEAATIIQKHWRGYSVRIQAEVQELRKWQQEWRLQRDEGKS</sequence>
<name>A0ABR4QAC5_9CEST</name>
<dbReference type="PROSITE" id="PS50096">
    <property type="entry name" value="IQ"/>
    <property type="match status" value="1"/>
</dbReference>
<comment type="caution">
    <text evidence="1">The sequence shown here is derived from an EMBL/GenBank/DDBJ whole genome shotgun (WGS) entry which is preliminary data.</text>
</comment>
<dbReference type="Pfam" id="PF00612">
    <property type="entry name" value="IQ"/>
    <property type="match status" value="1"/>
</dbReference>
<reference evidence="1 2" key="1">
    <citation type="journal article" date="2022" name="Front. Cell. Infect. Microbiol.">
        <title>The Genomes of Two Strains of Taenia crassiceps the Animal Model for the Study of Human Cysticercosis.</title>
        <authorList>
            <person name="Bobes R.J."/>
            <person name="Estrada K."/>
            <person name="Rios-Valencia D.G."/>
            <person name="Calderon-Gallegos A."/>
            <person name="de la Torre P."/>
            <person name="Carrero J.C."/>
            <person name="Sanchez-Flores A."/>
            <person name="Laclette J.P."/>
        </authorList>
    </citation>
    <scope>NUCLEOTIDE SEQUENCE [LARGE SCALE GENOMIC DNA]</scope>
    <source>
        <strain evidence="1">WFUcys</strain>
    </source>
</reference>
<dbReference type="EMBL" id="JAKROA010000005">
    <property type="protein sequence ID" value="KAL5106634.1"/>
    <property type="molecule type" value="Genomic_DNA"/>
</dbReference>
<organism evidence="1 2">
    <name type="scientific">Taenia crassiceps</name>
    <dbReference type="NCBI Taxonomy" id="6207"/>
    <lineage>
        <taxon>Eukaryota</taxon>
        <taxon>Metazoa</taxon>
        <taxon>Spiralia</taxon>
        <taxon>Lophotrochozoa</taxon>
        <taxon>Platyhelminthes</taxon>
        <taxon>Cestoda</taxon>
        <taxon>Eucestoda</taxon>
        <taxon>Cyclophyllidea</taxon>
        <taxon>Taeniidae</taxon>
        <taxon>Taenia</taxon>
    </lineage>
</organism>
<proteinExistence type="predicted"/>
<evidence type="ECO:0000313" key="2">
    <source>
        <dbReference type="Proteomes" id="UP001651158"/>
    </source>
</evidence>
<dbReference type="Proteomes" id="UP001651158">
    <property type="component" value="Unassembled WGS sequence"/>
</dbReference>
<dbReference type="InterPro" id="IPR043408">
    <property type="entry name" value="IQCK"/>
</dbReference>
<protein>
    <submittedName>
        <fullName evidence="1">IQ domain-containing protein K</fullName>
    </submittedName>
</protein>